<dbReference type="Pfam" id="PF19372">
    <property type="entry name" value="DUF5947"/>
    <property type="match status" value="1"/>
</dbReference>
<gene>
    <name evidence="1" type="ORF">ACFQ1S_14105</name>
</gene>
<sequence length="195" mass="21235">TGGGAIVTGLRRFVDAPSPPPTVERCEMCGTELASEHGHVADVEHRSIMCACRPCYLLFTRDDEGKYRAVPDRYVAVPLAENEWQSLGIPVNIVFFLRGTEGLNAFYPSPAGATECLLDLDAWASVVSAHPVLATARPEVEAVLVRDGECYLVPIDSCYMLVGLVRLYWKGFDGGTEAQEHIAAFFDDLRTKAGA</sequence>
<organism evidence="1 2">
    <name type="scientific">Kibdelosporangium lantanae</name>
    <dbReference type="NCBI Taxonomy" id="1497396"/>
    <lineage>
        <taxon>Bacteria</taxon>
        <taxon>Bacillati</taxon>
        <taxon>Actinomycetota</taxon>
        <taxon>Actinomycetes</taxon>
        <taxon>Pseudonocardiales</taxon>
        <taxon>Pseudonocardiaceae</taxon>
        <taxon>Kibdelosporangium</taxon>
    </lineage>
</organism>
<dbReference type="EMBL" id="JBHTIS010000723">
    <property type="protein sequence ID" value="MFD1046607.1"/>
    <property type="molecule type" value="Genomic_DNA"/>
</dbReference>
<dbReference type="InterPro" id="IPR045991">
    <property type="entry name" value="DUF5947"/>
</dbReference>
<reference evidence="2" key="1">
    <citation type="journal article" date="2019" name="Int. J. Syst. Evol. Microbiol.">
        <title>The Global Catalogue of Microorganisms (GCM) 10K type strain sequencing project: providing services to taxonomists for standard genome sequencing and annotation.</title>
        <authorList>
            <consortium name="The Broad Institute Genomics Platform"/>
            <consortium name="The Broad Institute Genome Sequencing Center for Infectious Disease"/>
            <person name="Wu L."/>
            <person name="Ma J."/>
        </authorList>
    </citation>
    <scope>NUCLEOTIDE SEQUENCE [LARGE SCALE GENOMIC DNA]</scope>
    <source>
        <strain evidence="2">JCM 31486</strain>
    </source>
</reference>
<comment type="caution">
    <text evidence="1">The sequence shown here is derived from an EMBL/GenBank/DDBJ whole genome shotgun (WGS) entry which is preliminary data.</text>
</comment>
<keyword evidence="2" id="KW-1185">Reference proteome</keyword>
<accession>A0ABW3M7F8</accession>
<evidence type="ECO:0000313" key="1">
    <source>
        <dbReference type="EMBL" id="MFD1046607.1"/>
    </source>
</evidence>
<protein>
    <submittedName>
        <fullName evidence="1">DUF5947 family protein</fullName>
    </submittedName>
</protein>
<name>A0ABW3M7F8_9PSEU</name>
<evidence type="ECO:0000313" key="2">
    <source>
        <dbReference type="Proteomes" id="UP001597045"/>
    </source>
</evidence>
<proteinExistence type="predicted"/>
<dbReference type="Proteomes" id="UP001597045">
    <property type="component" value="Unassembled WGS sequence"/>
</dbReference>
<feature type="non-terminal residue" evidence="1">
    <location>
        <position position="1"/>
    </location>
</feature>